<gene>
    <name evidence="1" type="ORF">NCTC9177_00042</name>
</gene>
<evidence type="ECO:0000313" key="2">
    <source>
        <dbReference type="Proteomes" id="UP000254545"/>
    </source>
</evidence>
<accession>A0A7H4M7J0</accession>
<dbReference type="Proteomes" id="UP000254545">
    <property type="component" value="Unassembled WGS sequence"/>
</dbReference>
<proteinExistence type="predicted"/>
<name>A0A7H4M7J0_KLEVA</name>
<reference evidence="1 2" key="1">
    <citation type="submission" date="2018-06" db="EMBL/GenBank/DDBJ databases">
        <authorList>
            <consortium name="Pathogen Informatics"/>
            <person name="Doyle S."/>
        </authorList>
    </citation>
    <scope>NUCLEOTIDE SEQUENCE [LARGE SCALE GENOMIC DNA]</scope>
    <source>
        <strain evidence="1 2">NCTC9177</strain>
    </source>
</reference>
<sequence>MQMLGGRRESQLNLIRKRHLLPPPVQRKGKVRLQVKNLTLLRSNHLRSLIRVTILTMRSPFDDAEKPLMQGLLQEKNHDRQHEHITLSASPMARSHANKPQRWQNSFRMSPLKTIRVHISGWLFVETVK</sequence>
<protein>
    <submittedName>
        <fullName evidence="1">Uncharacterized protein</fullName>
    </submittedName>
</protein>
<dbReference type="AlphaFoldDB" id="A0A7H4M7J0"/>
<comment type="caution">
    <text evidence="1">The sequence shown here is derived from an EMBL/GenBank/DDBJ whole genome shotgun (WGS) entry which is preliminary data.</text>
</comment>
<dbReference type="EMBL" id="UGKR01000001">
    <property type="protein sequence ID" value="STS86290.1"/>
    <property type="molecule type" value="Genomic_DNA"/>
</dbReference>
<organism evidence="1 2">
    <name type="scientific">Klebsiella variicola</name>
    <dbReference type="NCBI Taxonomy" id="244366"/>
    <lineage>
        <taxon>Bacteria</taxon>
        <taxon>Pseudomonadati</taxon>
        <taxon>Pseudomonadota</taxon>
        <taxon>Gammaproteobacteria</taxon>
        <taxon>Enterobacterales</taxon>
        <taxon>Enterobacteriaceae</taxon>
        <taxon>Klebsiella/Raoultella group</taxon>
        <taxon>Klebsiella</taxon>
        <taxon>Klebsiella pneumoniae complex</taxon>
    </lineage>
</organism>
<evidence type="ECO:0000313" key="1">
    <source>
        <dbReference type="EMBL" id="STS86290.1"/>
    </source>
</evidence>